<reference key="2">
    <citation type="submission" date="2011-04" db="EMBL/GenBank/DDBJ databases">
        <title>Complete sequence of chromosome of Haliscomenobacter hydrossis DSM 1100.</title>
        <authorList>
            <consortium name="US DOE Joint Genome Institute (JGI-PGF)"/>
            <person name="Lucas S."/>
            <person name="Han J."/>
            <person name="Lapidus A."/>
            <person name="Bruce D."/>
            <person name="Goodwin L."/>
            <person name="Pitluck S."/>
            <person name="Peters L."/>
            <person name="Kyrpides N."/>
            <person name="Mavromatis K."/>
            <person name="Ivanova N."/>
            <person name="Ovchinnikova G."/>
            <person name="Pagani I."/>
            <person name="Daligault H."/>
            <person name="Detter J.C."/>
            <person name="Han C."/>
            <person name="Land M."/>
            <person name="Hauser L."/>
            <person name="Markowitz V."/>
            <person name="Cheng J.-F."/>
            <person name="Hugenholtz P."/>
            <person name="Woyke T."/>
            <person name="Wu D."/>
            <person name="Verbarg S."/>
            <person name="Frueling A."/>
            <person name="Brambilla E."/>
            <person name="Klenk H.-P."/>
            <person name="Eisen J.A."/>
        </authorList>
    </citation>
    <scope>NUCLEOTIDE SEQUENCE</scope>
    <source>
        <strain>DSM 1100</strain>
    </source>
</reference>
<dbReference type="STRING" id="760192.Halhy_6099"/>
<accession>F4L2K3</accession>
<reference evidence="2 3" key="1">
    <citation type="journal article" date="2011" name="Stand. Genomic Sci.">
        <title>Complete genome sequence of Haliscomenobacter hydrossis type strain (O).</title>
        <authorList>
            <consortium name="US DOE Joint Genome Institute (JGI-PGF)"/>
            <person name="Daligault H."/>
            <person name="Lapidus A."/>
            <person name="Zeytun A."/>
            <person name="Nolan M."/>
            <person name="Lucas S."/>
            <person name="Del Rio T.G."/>
            <person name="Tice H."/>
            <person name="Cheng J.F."/>
            <person name="Tapia R."/>
            <person name="Han C."/>
            <person name="Goodwin L."/>
            <person name="Pitluck S."/>
            <person name="Liolios K."/>
            <person name="Pagani I."/>
            <person name="Ivanova N."/>
            <person name="Huntemann M."/>
            <person name="Mavromatis K."/>
            <person name="Mikhailova N."/>
            <person name="Pati A."/>
            <person name="Chen A."/>
            <person name="Palaniappan K."/>
            <person name="Land M."/>
            <person name="Hauser L."/>
            <person name="Brambilla E.M."/>
            <person name="Rohde M."/>
            <person name="Verbarg S."/>
            <person name="Goker M."/>
            <person name="Bristow J."/>
            <person name="Eisen J.A."/>
            <person name="Markowitz V."/>
            <person name="Hugenholtz P."/>
            <person name="Kyrpides N.C."/>
            <person name="Klenk H.P."/>
            <person name="Woyke T."/>
        </authorList>
    </citation>
    <scope>NUCLEOTIDE SEQUENCE [LARGE SCALE GENOMIC DNA]</scope>
    <source>
        <strain evidence="3">ATCC 27775 / DSM 1100 / LMG 10767 / O</strain>
    </source>
</reference>
<dbReference type="KEGG" id="hhy:Halhy_6099"/>
<dbReference type="HOGENOM" id="CLU_1259961_0_0_10"/>
<evidence type="ECO:0000313" key="3">
    <source>
        <dbReference type="Proteomes" id="UP000008461"/>
    </source>
</evidence>
<dbReference type="EMBL" id="CP002691">
    <property type="protein sequence ID" value="AEE53921.1"/>
    <property type="molecule type" value="Genomic_DNA"/>
</dbReference>
<dbReference type="Proteomes" id="UP000008461">
    <property type="component" value="Chromosome"/>
</dbReference>
<proteinExistence type="predicted"/>
<dbReference type="InterPro" id="IPR045439">
    <property type="entry name" value="EAD11"/>
</dbReference>
<feature type="domain" description="Effector-associated" evidence="1">
    <location>
        <begin position="18"/>
        <end position="80"/>
    </location>
</feature>
<evidence type="ECO:0000313" key="2">
    <source>
        <dbReference type="EMBL" id="AEE53921.1"/>
    </source>
</evidence>
<keyword evidence="3" id="KW-1185">Reference proteome</keyword>
<protein>
    <recommendedName>
        <fullName evidence="1">Effector-associated domain-containing protein</fullName>
    </recommendedName>
</protein>
<gene>
    <name evidence="2" type="ordered locus">Halhy_6099</name>
</gene>
<dbReference type="AlphaFoldDB" id="F4L2K3"/>
<name>F4L2K3_HALH1</name>
<dbReference type="Pfam" id="PF19964">
    <property type="entry name" value="EAD11"/>
    <property type="match status" value="1"/>
</dbReference>
<organism evidence="2 3">
    <name type="scientific">Haliscomenobacter hydrossis (strain ATCC 27775 / DSM 1100 / LMG 10767 / O)</name>
    <dbReference type="NCBI Taxonomy" id="760192"/>
    <lineage>
        <taxon>Bacteria</taxon>
        <taxon>Pseudomonadati</taxon>
        <taxon>Bacteroidota</taxon>
        <taxon>Saprospiria</taxon>
        <taxon>Saprospirales</taxon>
        <taxon>Haliscomenobacteraceae</taxon>
        <taxon>Haliscomenobacter</taxon>
    </lineage>
</organism>
<evidence type="ECO:0000259" key="1">
    <source>
        <dbReference type="Pfam" id="PF19964"/>
    </source>
</evidence>
<sequence length="219" mass="25479">MSAESLKLSLKRESIKNPGKVLQTLQQVFAANPDEFNALILLSQDQERILKDEILGLKDASFETRKNALNNRLLSLIDRIREEDASAYVLAESRFQKILVVCKMAERQTFMEKLLPPSRWKSVHIDCSQLPLHPTRTQEYELIIFDNYPFDTDQGQHTLLRHYLAPEHPYLLYFGTQLPFLNDYPEKVYFSNSIFSFHSRLQEMVNYLQNISAVLGTKP</sequence>